<dbReference type="AlphaFoldDB" id="A0A9D4I002"/>
<name>A0A9D4I002_DREPO</name>
<reference evidence="2" key="1">
    <citation type="journal article" date="2019" name="bioRxiv">
        <title>The Genome of the Zebra Mussel, Dreissena polymorpha: A Resource for Invasive Species Research.</title>
        <authorList>
            <person name="McCartney M.A."/>
            <person name="Auch B."/>
            <person name="Kono T."/>
            <person name="Mallez S."/>
            <person name="Zhang Y."/>
            <person name="Obille A."/>
            <person name="Becker A."/>
            <person name="Abrahante J.E."/>
            <person name="Garbe J."/>
            <person name="Badalamenti J.P."/>
            <person name="Herman A."/>
            <person name="Mangelson H."/>
            <person name="Liachko I."/>
            <person name="Sullivan S."/>
            <person name="Sone E.D."/>
            <person name="Koren S."/>
            <person name="Silverstein K.A.T."/>
            <person name="Beckman K.B."/>
            <person name="Gohl D.M."/>
        </authorList>
    </citation>
    <scope>NUCLEOTIDE SEQUENCE</scope>
    <source>
        <strain evidence="2">Duluth1</strain>
        <tissue evidence="2">Whole animal</tissue>
    </source>
</reference>
<keyword evidence="3" id="KW-1185">Reference proteome</keyword>
<gene>
    <name evidence="1" type="ORF">DPMN_045518</name>
    <name evidence="2" type="ORF">DPMN_045520</name>
</gene>
<reference evidence="2" key="2">
    <citation type="submission" date="2020-11" db="EMBL/GenBank/DDBJ databases">
        <authorList>
            <person name="McCartney M.A."/>
            <person name="Auch B."/>
            <person name="Kono T."/>
            <person name="Mallez S."/>
            <person name="Becker A."/>
            <person name="Gohl D.M."/>
            <person name="Silverstein K.A.T."/>
            <person name="Koren S."/>
            <person name="Bechman K.B."/>
            <person name="Herman A."/>
            <person name="Abrahante J.E."/>
            <person name="Garbe J."/>
        </authorList>
    </citation>
    <scope>NUCLEOTIDE SEQUENCE</scope>
    <source>
        <strain evidence="2">Duluth1</strain>
        <tissue evidence="2">Whole animal</tissue>
    </source>
</reference>
<proteinExistence type="predicted"/>
<sequence>MRYSCLLPAYKMMRSSCRSRETSIYHQKHHHLAVTLLYYVDQSDKDYHALTLTQTRLRTV</sequence>
<dbReference type="EMBL" id="JAIWYP010000011">
    <property type="protein sequence ID" value="KAH3738875.1"/>
    <property type="molecule type" value="Genomic_DNA"/>
</dbReference>
<evidence type="ECO:0000313" key="2">
    <source>
        <dbReference type="EMBL" id="KAH3738877.1"/>
    </source>
</evidence>
<dbReference type="Proteomes" id="UP000828390">
    <property type="component" value="Unassembled WGS sequence"/>
</dbReference>
<protein>
    <submittedName>
        <fullName evidence="2">Uncharacterized protein</fullName>
    </submittedName>
</protein>
<accession>A0A9D4I002</accession>
<evidence type="ECO:0000313" key="3">
    <source>
        <dbReference type="Proteomes" id="UP000828390"/>
    </source>
</evidence>
<dbReference type="EMBL" id="JAIWYP010000011">
    <property type="protein sequence ID" value="KAH3738877.1"/>
    <property type="molecule type" value="Genomic_DNA"/>
</dbReference>
<organism evidence="2 3">
    <name type="scientific">Dreissena polymorpha</name>
    <name type="common">Zebra mussel</name>
    <name type="synonym">Mytilus polymorpha</name>
    <dbReference type="NCBI Taxonomy" id="45954"/>
    <lineage>
        <taxon>Eukaryota</taxon>
        <taxon>Metazoa</taxon>
        <taxon>Spiralia</taxon>
        <taxon>Lophotrochozoa</taxon>
        <taxon>Mollusca</taxon>
        <taxon>Bivalvia</taxon>
        <taxon>Autobranchia</taxon>
        <taxon>Heteroconchia</taxon>
        <taxon>Euheterodonta</taxon>
        <taxon>Imparidentia</taxon>
        <taxon>Neoheterodontei</taxon>
        <taxon>Myida</taxon>
        <taxon>Dreissenoidea</taxon>
        <taxon>Dreissenidae</taxon>
        <taxon>Dreissena</taxon>
    </lineage>
</organism>
<comment type="caution">
    <text evidence="2">The sequence shown here is derived from an EMBL/GenBank/DDBJ whole genome shotgun (WGS) entry which is preliminary data.</text>
</comment>
<evidence type="ECO:0000313" key="1">
    <source>
        <dbReference type="EMBL" id="KAH3738875.1"/>
    </source>
</evidence>